<evidence type="ECO:0000256" key="11">
    <source>
        <dbReference type="RuleBase" id="RU003805"/>
    </source>
</evidence>
<evidence type="ECO:0000256" key="12">
    <source>
        <dbReference type="SAM" id="MobiDB-lite"/>
    </source>
</evidence>
<accession>A0A177FHG0</accession>
<dbReference type="SUPFAM" id="SSF56672">
    <property type="entry name" value="DNA/RNA polymerases"/>
    <property type="match status" value="1"/>
</dbReference>
<dbReference type="PANTHER" id="PTHR10102">
    <property type="entry name" value="DNA-DIRECTED RNA POLYMERASE, MITOCHONDRIAL"/>
    <property type="match status" value="1"/>
</dbReference>
<evidence type="ECO:0000256" key="3">
    <source>
        <dbReference type="ARBA" id="ARBA00009493"/>
    </source>
</evidence>
<dbReference type="Gene3D" id="1.10.150.20">
    <property type="entry name" value="5' to 3' exonuclease, C-terminal subdomain"/>
    <property type="match status" value="1"/>
</dbReference>
<evidence type="ECO:0000256" key="5">
    <source>
        <dbReference type="ARBA" id="ARBA00022679"/>
    </source>
</evidence>
<evidence type="ECO:0000256" key="1">
    <source>
        <dbReference type="ARBA" id="ARBA00004026"/>
    </source>
</evidence>
<dbReference type="EMBL" id="LVKK01000011">
    <property type="protein sequence ID" value="OAG43171.1"/>
    <property type="molecule type" value="Genomic_DNA"/>
</dbReference>
<keyword evidence="5 11" id="KW-0808">Transferase</keyword>
<sequence>MLRTRAAANSKYALQYVQQAAERIQLPWLCPALAQTYTARQRHRSITTRPTVSRSKTLPAPITQSRHLASPASAHENFDRSDDYIPFTYGNREYPTSRNPHRTSRSDLSPFDLSQILMLDAADLVEDHPENHAGNNKLRNIDEIEATLDACLQVHRWDRAFTLLSQLSLFCQNNPSRLRNSFNRVLAAMVDDVIWSRTADHEKRINEWIEVHMRKADLEPDARTFALKLKVALETLVGSKRDRTVRRYWEMTKRYQLESKVLSLRDVLDDRDLGRLSEICTIEVSTRLPEQVTDIAPLDSVQVGSVGKEQVHVRETEQKGLGLSSLKRSLSLFTEPTEATVEARSAEEDPLTQRQRRLERDAIQSALDRWKAEFQKRASIGILPADLAHGEIGALLWQWHEIMAEKIKQEIKLAREEDDLPGPKSAQQKLRAECSPFLELLPPEHVAAVTSIALMQIMSKVGASKSVKLVRLVTSLGQTLENEYNATNINRERNAVRKAKRQGIIESPFEHDVTLSSHLHRRSSHHAARPFVYNKEWTKAIHGKVGAVLCELMFETAKITIKRKDQNTGATLSMPQPVFLHSTAYQNGRKVGMVSLHEDFVRLLVSEPAEHLIAKQLPMVCPPKPWKGFFDGGFLESKQPFLRIKQNETAQKDYGITAASRGDLDQLFAGVDVLGKTGWRINKDVFSVMLEAWNSGEEVANLPPLNKVFPEIERPGENATQKERWEWFSKMRAMDNERTGIHSNRCFQNFQMEIAKAYLHETFYLPHNIDFRGRAYPIPPYLNQMGADNCRGLLLFDKGRELGTDGLRWLKIHLANVYGYDKASLSDRAQFPMDHLDDIYDSVTNPLSGRRWWLTAEDPWQCLATCFELTSALGSADPTKFVSRLPIHQDGSCNGLQHYAALGGDLAGARQVNLEPGDKPADVYSGVCELVKAEIKEDAAKGDSLAKLLDGKVTRKVVKQTVMTNVYGVTFLGAIRQVRKQVEVLIPEVEAAGLSGKASTYIARKIFRGLGALFTGAHEIQYWLGDCANRISSSISPAQQEKIYEKAASGIPKTKERSGRSKAKGKEVLESAAFRSPVIWTTPLKLPVVQPYRINKGLTIQTNLQSITLAQPSVADSVNKRKQLQAFPPNFIHSLDATHMILSALKANELGLSFSAVHDSFWTHAADVNSLSELLRDAFIRMHSDDIIGRLAAEFNKRYDGHYYLAQINKSNVLGKAITEYRKQMVAEGVFPAGNGSKSIQQRRHAELLREIRKKKLMASEDPKEQQEGQMMVTAASLYEQYDGDKYLFHRDSLGETAIGAIPETMEGAKGEIVDAALDASEVSEDVDLASTLDPLRDSVANDNDDDTIDVGKAGNTMRDATATDPVAKAHQVAVNAFGQRLRTQKRKTGHKSQNNQIWLWLPMKFRPVPKRGDFDVKRLKDSTYFFS</sequence>
<dbReference type="FunFam" id="1.10.150.20:FF:000041">
    <property type="entry name" value="DNA-directed RNA polymerase"/>
    <property type="match status" value="1"/>
</dbReference>
<dbReference type="PROSITE" id="PS00900">
    <property type="entry name" value="RNA_POL_PHAGE_1"/>
    <property type="match status" value="1"/>
</dbReference>
<feature type="region of interest" description="Disordered" evidence="12">
    <location>
        <begin position="1046"/>
        <end position="1066"/>
    </location>
</feature>
<dbReference type="InterPro" id="IPR029262">
    <property type="entry name" value="RPOL_N"/>
</dbReference>
<dbReference type="Gene3D" id="1.10.1320.10">
    <property type="entry name" value="DNA-directed RNA polymerase, N-terminal domain"/>
    <property type="match status" value="1"/>
</dbReference>
<dbReference type="Pfam" id="PF14700">
    <property type="entry name" value="RPOL_N"/>
    <property type="match status" value="1"/>
</dbReference>
<gene>
    <name evidence="14" type="ORF">AYO21_02457</name>
</gene>
<evidence type="ECO:0000259" key="13">
    <source>
        <dbReference type="SMART" id="SM01311"/>
    </source>
</evidence>
<dbReference type="InterPro" id="IPR037159">
    <property type="entry name" value="RNA_POL_N_sf"/>
</dbReference>
<dbReference type="GO" id="GO:0003899">
    <property type="term" value="F:DNA-directed RNA polymerase activity"/>
    <property type="evidence" value="ECO:0007669"/>
    <property type="project" value="UniProtKB-EC"/>
</dbReference>
<comment type="similarity">
    <text evidence="3 11">Belongs to the phage and mitochondrial RNA polymerase family.</text>
</comment>
<dbReference type="PROSITE" id="PS00489">
    <property type="entry name" value="RNA_POL_PHAGE_2"/>
    <property type="match status" value="1"/>
</dbReference>
<evidence type="ECO:0000256" key="6">
    <source>
        <dbReference type="ARBA" id="ARBA00022695"/>
    </source>
</evidence>
<dbReference type="EC" id="2.7.7.6" evidence="11"/>
<keyword evidence="15" id="KW-1185">Reference proteome</keyword>
<keyword evidence="7" id="KW-0809">Transit peptide</keyword>
<dbReference type="Pfam" id="PF00940">
    <property type="entry name" value="RNA_pol"/>
    <property type="match status" value="1"/>
</dbReference>
<proteinExistence type="inferred from homology"/>
<comment type="caution">
    <text evidence="14">The sequence shown here is derived from an EMBL/GenBank/DDBJ whole genome shotgun (WGS) entry which is preliminary data.</text>
</comment>
<dbReference type="GO" id="GO:0006390">
    <property type="term" value="P:mitochondrial transcription"/>
    <property type="evidence" value="ECO:0007669"/>
    <property type="project" value="TreeGrafter"/>
</dbReference>
<name>A0A177FHG0_9EURO</name>
<dbReference type="SMART" id="SM01311">
    <property type="entry name" value="RPOL_N"/>
    <property type="match status" value="1"/>
</dbReference>
<dbReference type="RefSeq" id="XP_022515123.1">
    <property type="nucleotide sequence ID" value="XM_022652435.1"/>
</dbReference>
<dbReference type="InterPro" id="IPR043502">
    <property type="entry name" value="DNA/RNA_pol_sf"/>
</dbReference>
<reference evidence="14 15" key="1">
    <citation type="submission" date="2016-03" db="EMBL/GenBank/DDBJ databases">
        <title>Draft genome sequence of the Fonsecaea monophora CBS 269.37.</title>
        <authorList>
            <person name="Bombassaro A."/>
            <person name="Vinicius W.A."/>
            <person name="De Hoog S."/>
            <person name="Sun J."/>
            <person name="Souza E.M."/>
            <person name="Raittz R.T."/>
            <person name="Costa F."/>
            <person name="Leao A.C."/>
            <person name="Tadra-Sfeir M.Z."/>
            <person name="Baura V."/>
            <person name="Balsanelli E."/>
            <person name="Pedrosa F.O."/>
            <person name="Moreno L.F."/>
            <person name="Steffens M.B."/>
            <person name="Xi L."/>
            <person name="Bocca A.L."/>
            <person name="Felipe M.S."/>
            <person name="Teixeira M."/>
            <person name="Telles Filho F.Q."/>
            <person name="Azevedo C.M."/>
            <person name="Gomes R."/>
            <person name="Vicente V.A."/>
        </authorList>
    </citation>
    <scope>NUCLEOTIDE SEQUENCE [LARGE SCALE GENOMIC DNA]</scope>
    <source>
        <strain evidence="14 15">CBS 269.37</strain>
    </source>
</reference>
<evidence type="ECO:0000313" key="14">
    <source>
        <dbReference type="EMBL" id="OAG43171.1"/>
    </source>
</evidence>
<dbReference type="InterPro" id="IPR046950">
    <property type="entry name" value="DNA-dir_Rpol_C_phage-type"/>
</dbReference>
<feature type="domain" description="DNA-directed RNA polymerase N-terminal" evidence="13">
    <location>
        <begin position="353"/>
        <end position="676"/>
    </location>
</feature>
<keyword evidence="9 11" id="KW-0804">Transcription</keyword>
<organism evidence="14 15">
    <name type="scientific">Fonsecaea monophora</name>
    <dbReference type="NCBI Taxonomy" id="254056"/>
    <lineage>
        <taxon>Eukaryota</taxon>
        <taxon>Fungi</taxon>
        <taxon>Dikarya</taxon>
        <taxon>Ascomycota</taxon>
        <taxon>Pezizomycotina</taxon>
        <taxon>Eurotiomycetes</taxon>
        <taxon>Chaetothyriomycetidae</taxon>
        <taxon>Chaetothyriales</taxon>
        <taxon>Herpotrichiellaceae</taxon>
        <taxon>Fonsecaea</taxon>
    </lineage>
</organism>
<evidence type="ECO:0000256" key="10">
    <source>
        <dbReference type="ARBA" id="ARBA00048552"/>
    </source>
</evidence>
<evidence type="ECO:0000256" key="7">
    <source>
        <dbReference type="ARBA" id="ARBA00022946"/>
    </source>
</evidence>
<dbReference type="Proteomes" id="UP000077002">
    <property type="component" value="Unassembled WGS sequence"/>
</dbReference>
<keyword evidence="8" id="KW-0496">Mitochondrion</keyword>
<comment type="function">
    <text evidence="1 11">DNA-dependent RNA polymerase catalyzes the transcription of DNA into RNA using the four ribonucleoside triphosphates as substrates.</text>
</comment>
<evidence type="ECO:0000256" key="8">
    <source>
        <dbReference type="ARBA" id="ARBA00023128"/>
    </source>
</evidence>
<comment type="subcellular location">
    <subcellularLocation>
        <location evidence="2">Mitochondrion</location>
    </subcellularLocation>
</comment>
<dbReference type="GeneID" id="34597631"/>
<evidence type="ECO:0000256" key="4">
    <source>
        <dbReference type="ARBA" id="ARBA00022478"/>
    </source>
</evidence>
<dbReference type="GO" id="GO:0034245">
    <property type="term" value="C:mitochondrial DNA-directed RNA polymerase complex"/>
    <property type="evidence" value="ECO:0007669"/>
    <property type="project" value="TreeGrafter"/>
</dbReference>
<dbReference type="PANTHER" id="PTHR10102:SF0">
    <property type="entry name" value="DNA-DIRECTED RNA POLYMERASE, MITOCHONDRIAL"/>
    <property type="match status" value="1"/>
</dbReference>
<feature type="compositionally biased region" description="Basic and acidic residues" evidence="12">
    <location>
        <begin position="1053"/>
        <end position="1066"/>
    </location>
</feature>
<dbReference type="FunFam" id="1.10.287.280:FF:000001">
    <property type="entry name" value="DNA-directed RNA polymerase"/>
    <property type="match status" value="1"/>
</dbReference>
<evidence type="ECO:0000256" key="2">
    <source>
        <dbReference type="ARBA" id="ARBA00004173"/>
    </source>
</evidence>
<keyword evidence="4 11" id="KW-0240">DNA-directed RNA polymerase</keyword>
<comment type="catalytic activity">
    <reaction evidence="10 11">
        <text>RNA(n) + a ribonucleoside 5'-triphosphate = RNA(n+1) + diphosphate</text>
        <dbReference type="Rhea" id="RHEA:21248"/>
        <dbReference type="Rhea" id="RHEA-COMP:14527"/>
        <dbReference type="Rhea" id="RHEA-COMP:17342"/>
        <dbReference type="ChEBI" id="CHEBI:33019"/>
        <dbReference type="ChEBI" id="CHEBI:61557"/>
        <dbReference type="ChEBI" id="CHEBI:140395"/>
        <dbReference type="EC" id="2.7.7.6"/>
    </reaction>
</comment>
<evidence type="ECO:0000313" key="15">
    <source>
        <dbReference type="Proteomes" id="UP000077002"/>
    </source>
</evidence>
<dbReference type="InterPro" id="IPR002092">
    <property type="entry name" value="DNA-dir_Rpol_phage-type"/>
</dbReference>
<evidence type="ECO:0000256" key="9">
    <source>
        <dbReference type="ARBA" id="ARBA00023163"/>
    </source>
</evidence>
<dbReference type="OrthoDB" id="276422at2759"/>
<dbReference type="Gene3D" id="1.10.287.280">
    <property type="match status" value="1"/>
</dbReference>
<protein>
    <recommendedName>
        <fullName evidence="11">DNA-directed RNA polymerase</fullName>
        <ecNumber evidence="11">2.7.7.6</ecNumber>
    </recommendedName>
</protein>
<dbReference type="GO" id="GO:0001018">
    <property type="term" value="F:mitochondrial promoter sequence-specific DNA binding"/>
    <property type="evidence" value="ECO:0007669"/>
    <property type="project" value="TreeGrafter"/>
</dbReference>
<keyword evidence="6 11" id="KW-0548">Nucleotidyltransferase</keyword>